<evidence type="ECO:0000313" key="3">
    <source>
        <dbReference type="EMBL" id="RVT51741.1"/>
    </source>
</evidence>
<dbReference type="SUPFAM" id="SSF53474">
    <property type="entry name" value="alpha/beta-Hydrolases"/>
    <property type="match status" value="1"/>
</dbReference>
<comment type="caution">
    <text evidence="3">The sequence shown here is derived from an EMBL/GenBank/DDBJ whole genome shotgun (WGS) entry which is preliminary data.</text>
</comment>
<dbReference type="AlphaFoldDB" id="A0A437JWI6"/>
<gene>
    <name evidence="3" type="ORF">ENE75_10565</name>
</gene>
<dbReference type="Proteomes" id="UP000288178">
    <property type="component" value="Unassembled WGS sequence"/>
</dbReference>
<evidence type="ECO:0000256" key="1">
    <source>
        <dbReference type="ARBA" id="ARBA00022801"/>
    </source>
</evidence>
<dbReference type="Pfam" id="PF07859">
    <property type="entry name" value="Abhydrolase_3"/>
    <property type="match status" value="1"/>
</dbReference>
<sequence length="320" mass="34157">MHETASLRLVDPELLSVIDPYPQVGLPITDVREVRNELARMLAASPRPSDARVERAEVWIPGRKGASDVRALIYSPVNRSGPLPAVLHIHGGGYVVGAPEFAEAGNLSLAADLGCLVCSVDYRLAPEHPHPAPLDDCYTALIWLHDEAAVLALDRTRVAVKGESAGGGIAAALALAARDAGGPPLRFQHLTAPMIDDRTCVEGDPHPLVGEFVWNRERNRQGWEALLGHPPGLDGVSHLAAAARARELSSLPAAYIAVGALDLFLEENLDYGRRLTRAGVPVEMHVYPGAFHGFGAAVQARVAQAAARDSREALRRALLG</sequence>
<organism evidence="3 4">
    <name type="scientific">Rubrivivax albus</name>
    <dbReference type="NCBI Taxonomy" id="2499835"/>
    <lineage>
        <taxon>Bacteria</taxon>
        <taxon>Pseudomonadati</taxon>
        <taxon>Pseudomonadota</taxon>
        <taxon>Betaproteobacteria</taxon>
        <taxon>Burkholderiales</taxon>
        <taxon>Sphaerotilaceae</taxon>
        <taxon>Rubrivivax</taxon>
    </lineage>
</organism>
<accession>A0A437JWI6</accession>
<protein>
    <submittedName>
        <fullName evidence="3">Alpha/beta hydrolase</fullName>
    </submittedName>
</protein>
<dbReference type="InterPro" id="IPR050300">
    <property type="entry name" value="GDXG_lipolytic_enzyme"/>
</dbReference>
<evidence type="ECO:0000259" key="2">
    <source>
        <dbReference type="Pfam" id="PF07859"/>
    </source>
</evidence>
<reference evidence="3 4" key="1">
    <citation type="submission" date="2019-01" db="EMBL/GenBank/DDBJ databases">
        <authorList>
            <person name="Chen W.-M."/>
        </authorList>
    </citation>
    <scope>NUCLEOTIDE SEQUENCE [LARGE SCALE GENOMIC DNA]</scope>
    <source>
        <strain evidence="3 4">ICH-3</strain>
    </source>
</reference>
<dbReference type="InterPro" id="IPR013094">
    <property type="entry name" value="AB_hydrolase_3"/>
</dbReference>
<keyword evidence="1 3" id="KW-0378">Hydrolase</keyword>
<dbReference type="GO" id="GO:0016787">
    <property type="term" value="F:hydrolase activity"/>
    <property type="evidence" value="ECO:0007669"/>
    <property type="project" value="UniProtKB-KW"/>
</dbReference>
<keyword evidence="4" id="KW-1185">Reference proteome</keyword>
<dbReference type="PANTHER" id="PTHR48081:SF8">
    <property type="entry name" value="ALPHA_BETA HYDROLASE FOLD-3 DOMAIN-CONTAINING PROTEIN-RELATED"/>
    <property type="match status" value="1"/>
</dbReference>
<proteinExistence type="predicted"/>
<dbReference type="OrthoDB" id="9771666at2"/>
<dbReference type="EMBL" id="SACT01000003">
    <property type="protein sequence ID" value="RVT51741.1"/>
    <property type="molecule type" value="Genomic_DNA"/>
</dbReference>
<dbReference type="RefSeq" id="WP_128198742.1">
    <property type="nucleotide sequence ID" value="NZ_SACT01000003.1"/>
</dbReference>
<dbReference type="Gene3D" id="3.40.50.1820">
    <property type="entry name" value="alpha/beta hydrolase"/>
    <property type="match status" value="1"/>
</dbReference>
<feature type="domain" description="Alpha/beta hydrolase fold-3" evidence="2">
    <location>
        <begin position="86"/>
        <end position="294"/>
    </location>
</feature>
<name>A0A437JWI6_9BURK</name>
<dbReference type="InterPro" id="IPR029058">
    <property type="entry name" value="AB_hydrolase_fold"/>
</dbReference>
<evidence type="ECO:0000313" key="4">
    <source>
        <dbReference type="Proteomes" id="UP000288178"/>
    </source>
</evidence>
<dbReference type="PANTHER" id="PTHR48081">
    <property type="entry name" value="AB HYDROLASE SUPERFAMILY PROTEIN C4A8.06C"/>
    <property type="match status" value="1"/>
</dbReference>